<dbReference type="RefSeq" id="WP_317624382.1">
    <property type="nucleotide sequence ID" value="NZ_JANFFA010000001.1"/>
</dbReference>
<feature type="signal peptide" evidence="5">
    <location>
        <begin position="1"/>
        <end position="20"/>
    </location>
</feature>
<dbReference type="PROSITE" id="PS51123">
    <property type="entry name" value="OMPA_2"/>
    <property type="match status" value="1"/>
</dbReference>
<organism evidence="7 8">
    <name type="scientific">Rhodalgimonas zhirmunskyi</name>
    <dbReference type="NCBI Taxonomy" id="2964767"/>
    <lineage>
        <taxon>Bacteria</taxon>
        <taxon>Pseudomonadati</taxon>
        <taxon>Pseudomonadota</taxon>
        <taxon>Alphaproteobacteria</taxon>
        <taxon>Rhodobacterales</taxon>
        <taxon>Roseobacteraceae</taxon>
        <taxon>Rhodalgimonas</taxon>
    </lineage>
</organism>
<evidence type="ECO:0000256" key="4">
    <source>
        <dbReference type="PROSITE-ProRule" id="PRU00473"/>
    </source>
</evidence>
<keyword evidence="3" id="KW-0998">Cell outer membrane</keyword>
<dbReference type="PRINTS" id="PR01021">
    <property type="entry name" value="OMPADOMAIN"/>
</dbReference>
<dbReference type="CDD" id="cd07185">
    <property type="entry name" value="OmpA_C-like"/>
    <property type="match status" value="1"/>
</dbReference>
<dbReference type="InterPro" id="IPR006664">
    <property type="entry name" value="OMP_bac"/>
</dbReference>
<evidence type="ECO:0000256" key="2">
    <source>
        <dbReference type="ARBA" id="ARBA00023136"/>
    </source>
</evidence>
<dbReference type="Gene3D" id="3.30.1330.60">
    <property type="entry name" value="OmpA-like domain"/>
    <property type="match status" value="1"/>
</dbReference>
<evidence type="ECO:0000313" key="7">
    <source>
        <dbReference type="EMBL" id="MDQ2092762.1"/>
    </source>
</evidence>
<name>A0AAJ1UAI1_9RHOB</name>
<comment type="caution">
    <text evidence="7">The sequence shown here is derived from an EMBL/GenBank/DDBJ whole genome shotgun (WGS) entry which is preliminary data.</text>
</comment>
<dbReference type="SUPFAM" id="SSF103088">
    <property type="entry name" value="OmpA-like"/>
    <property type="match status" value="1"/>
</dbReference>
<dbReference type="InterPro" id="IPR006665">
    <property type="entry name" value="OmpA-like"/>
</dbReference>
<evidence type="ECO:0000256" key="3">
    <source>
        <dbReference type="ARBA" id="ARBA00023237"/>
    </source>
</evidence>
<dbReference type="InterPro" id="IPR036737">
    <property type="entry name" value="OmpA-like_sf"/>
</dbReference>
<feature type="chain" id="PRO_5042579159" evidence="5">
    <location>
        <begin position="21"/>
        <end position="328"/>
    </location>
</feature>
<dbReference type="Proteomes" id="UP001227162">
    <property type="component" value="Unassembled WGS sequence"/>
</dbReference>
<proteinExistence type="predicted"/>
<accession>A0AAJ1UAI1</accession>
<dbReference type="InterPro" id="IPR006690">
    <property type="entry name" value="OMPA-like_CS"/>
</dbReference>
<gene>
    <name evidence="7" type="ORF">NOI20_01420</name>
</gene>
<dbReference type="PANTHER" id="PTHR30329">
    <property type="entry name" value="STATOR ELEMENT OF FLAGELLAR MOTOR COMPLEX"/>
    <property type="match status" value="1"/>
</dbReference>
<evidence type="ECO:0000313" key="8">
    <source>
        <dbReference type="Proteomes" id="UP001227162"/>
    </source>
</evidence>
<sequence length="328" mass="35885">MRIFPLFALLIASLAIPASAQTIQSDAPGTSDPSGLKRIEGAFIIGYDQSGFDDMKVPLSTVGYDGPEKSVTIEGPRTRVIYLVPGDRSPLEVIRNYEAELTTLGFETTFTCGGKDCGPASAMSQYLYPREGQLKTRGRITASVFSLPRDDQRYLLATNPETNRTVSIYVAFETFDHFPELHEKTIVLMDVIDGQPLTRRMEFVSAEKMALSLDADGRVSLYGIHFDHDSDALKPESDPTLEEIAKFLGAAPDLRVFVVGHTDMTGGYDYNIALSQRRAKAVVQALTARHGVAADRLDSAGVGPLAPVAENETEAGRALNRRVELVRR</sequence>
<reference evidence="7" key="1">
    <citation type="submission" date="2022-07" db="EMBL/GenBank/DDBJ databases">
        <authorList>
            <person name="Otstavnykh N."/>
            <person name="Isaeva M."/>
            <person name="Bystritskaya E."/>
        </authorList>
    </citation>
    <scope>NUCLEOTIDE SEQUENCE</scope>
    <source>
        <strain evidence="7">10Alg 79</strain>
    </source>
</reference>
<evidence type="ECO:0000256" key="1">
    <source>
        <dbReference type="ARBA" id="ARBA00004442"/>
    </source>
</evidence>
<keyword evidence="2 4" id="KW-0472">Membrane</keyword>
<dbReference type="PROSITE" id="PS01068">
    <property type="entry name" value="OMPA_1"/>
    <property type="match status" value="1"/>
</dbReference>
<dbReference type="EMBL" id="JANFFA010000001">
    <property type="protein sequence ID" value="MDQ2092762.1"/>
    <property type="molecule type" value="Genomic_DNA"/>
</dbReference>
<dbReference type="GO" id="GO:0009279">
    <property type="term" value="C:cell outer membrane"/>
    <property type="evidence" value="ECO:0007669"/>
    <property type="project" value="UniProtKB-SubCell"/>
</dbReference>
<evidence type="ECO:0000259" key="6">
    <source>
        <dbReference type="PROSITE" id="PS51123"/>
    </source>
</evidence>
<keyword evidence="5" id="KW-0732">Signal</keyword>
<dbReference type="PANTHER" id="PTHR30329:SF21">
    <property type="entry name" value="LIPOPROTEIN YIAD-RELATED"/>
    <property type="match status" value="1"/>
</dbReference>
<evidence type="ECO:0000256" key="5">
    <source>
        <dbReference type="SAM" id="SignalP"/>
    </source>
</evidence>
<dbReference type="Pfam" id="PF00691">
    <property type="entry name" value="OmpA"/>
    <property type="match status" value="1"/>
</dbReference>
<keyword evidence="8" id="KW-1185">Reference proteome</keyword>
<comment type="subcellular location">
    <subcellularLocation>
        <location evidence="1">Cell outer membrane</location>
    </subcellularLocation>
</comment>
<reference evidence="7" key="2">
    <citation type="submission" date="2023-04" db="EMBL/GenBank/DDBJ databases">
        <title>'Rhodoalgimonas zhirmunskyi' gen. nov., isolated from a red alga.</title>
        <authorList>
            <person name="Nedashkovskaya O.I."/>
            <person name="Otstavnykh N.Y."/>
            <person name="Bystritskaya E.P."/>
            <person name="Balabanova L.A."/>
            <person name="Isaeva M.P."/>
        </authorList>
    </citation>
    <scope>NUCLEOTIDE SEQUENCE</scope>
    <source>
        <strain evidence="7">10Alg 79</strain>
    </source>
</reference>
<protein>
    <submittedName>
        <fullName evidence="7">OmpA family protein</fullName>
    </submittedName>
</protein>
<dbReference type="AlphaFoldDB" id="A0AAJ1UAI1"/>
<dbReference type="InterPro" id="IPR050330">
    <property type="entry name" value="Bact_OuterMem_StrucFunc"/>
</dbReference>
<feature type="domain" description="OmpA-like" evidence="6">
    <location>
        <begin position="213"/>
        <end position="328"/>
    </location>
</feature>